<reference evidence="2" key="1">
    <citation type="submission" date="2024-06" db="EMBL/GenBank/DDBJ databases">
        <title>Multi-omics analyses provide insights into the biosynthesis of the anticancer antibiotic pleurotin in Hohenbuehelia grisea.</title>
        <authorList>
            <person name="Weaver J.A."/>
            <person name="Alberti F."/>
        </authorList>
    </citation>
    <scope>NUCLEOTIDE SEQUENCE [LARGE SCALE GENOMIC DNA]</scope>
    <source>
        <strain evidence="2">T-177</strain>
    </source>
</reference>
<sequence length="216" mass="23760">MNSPYSPSSLLQVVSLLPHEDTMEYSLKAFSSRIDHIPDLHQRLATAHSLNMSERRIPPATGLILGILATVKYHSENNTRNTMPTIMGVASSSPESQTYAYTPSPGLTPAQRRALCEYRVKLNPKSCQGLSAPRSVNYTAGNCVEWETIITEIRKSGEGGTIPKRITASSRGIRGHQAERCFCDLCSSYVRELLQNYPDVIVTDAVSGTSYVPTQL</sequence>
<proteinExistence type="predicted"/>
<protein>
    <submittedName>
        <fullName evidence="1">Uncharacterized protein</fullName>
    </submittedName>
</protein>
<evidence type="ECO:0000313" key="2">
    <source>
        <dbReference type="Proteomes" id="UP001556367"/>
    </source>
</evidence>
<dbReference type="EMBL" id="JASNQZ010000010">
    <property type="protein sequence ID" value="KAL0952596.1"/>
    <property type="molecule type" value="Genomic_DNA"/>
</dbReference>
<keyword evidence="2" id="KW-1185">Reference proteome</keyword>
<gene>
    <name evidence="1" type="ORF">HGRIS_006851</name>
</gene>
<name>A0ABR3JAM9_9AGAR</name>
<evidence type="ECO:0000313" key="1">
    <source>
        <dbReference type="EMBL" id="KAL0952596.1"/>
    </source>
</evidence>
<organism evidence="1 2">
    <name type="scientific">Hohenbuehelia grisea</name>
    <dbReference type="NCBI Taxonomy" id="104357"/>
    <lineage>
        <taxon>Eukaryota</taxon>
        <taxon>Fungi</taxon>
        <taxon>Dikarya</taxon>
        <taxon>Basidiomycota</taxon>
        <taxon>Agaricomycotina</taxon>
        <taxon>Agaricomycetes</taxon>
        <taxon>Agaricomycetidae</taxon>
        <taxon>Agaricales</taxon>
        <taxon>Pleurotineae</taxon>
        <taxon>Pleurotaceae</taxon>
        <taxon>Hohenbuehelia</taxon>
    </lineage>
</organism>
<accession>A0ABR3JAM9</accession>
<dbReference type="Proteomes" id="UP001556367">
    <property type="component" value="Unassembled WGS sequence"/>
</dbReference>
<comment type="caution">
    <text evidence="1">The sequence shown here is derived from an EMBL/GenBank/DDBJ whole genome shotgun (WGS) entry which is preliminary data.</text>
</comment>